<sequence>MDNKRKDYLLFWEFLTELNNVILRVISIMWKISNIPDIGLGLVILVDTSSYQRTLMNTIHILKEHV</sequence>
<dbReference type="EMBL" id="CH476755">
    <property type="protein sequence ID" value="EIE92261.1"/>
    <property type="molecule type" value="Genomic_DNA"/>
</dbReference>
<evidence type="ECO:0000313" key="2">
    <source>
        <dbReference type="Proteomes" id="UP000009138"/>
    </source>
</evidence>
<organism evidence="1 2">
    <name type="scientific">Rhizopus delemar (strain RA 99-880 / ATCC MYA-4621 / FGSC 9543 / NRRL 43880)</name>
    <name type="common">Mucormycosis agent</name>
    <name type="synonym">Rhizopus arrhizus var. delemar</name>
    <dbReference type="NCBI Taxonomy" id="246409"/>
    <lineage>
        <taxon>Eukaryota</taxon>
        <taxon>Fungi</taxon>
        <taxon>Fungi incertae sedis</taxon>
        <taxon>Mucoromycota</taxon>
        <taxon>Mucoromycotina</taxon>
        <taxon>Mucoromycetes</taxon>
        <taxon>Mucorales</taxon>
        <taxon>Mucorineae</taxon>
        <taxon>Rhizopodaceae</taxon>
        <taxon>Rhizopus</taxon>
    </lineage>
</organism>
<dbReference type="Proteomes" id="UP000009138">
    <property type="component" value="Unassembled WGS sequence"/>
</dbReference>
<reference evidence="1 2" key="1">
    <citation type="journal article" date="2009" name="PLoS Genet.">
        <title>Genomic analysis of the basal lineage fungus Rhizopus oryzae reveals a whole-genome duplication.</title>
        <authorList>
            <person name="Ma L.-J."/>
            <person name="Ibrahim A.S."/>
            <person name="Skory C."/>
            <person name="Grabherr M.G."/>
            <person name="Burger G."/>
            <person name="Butler M."/>
            <person name="Elias M."/>
            <person name="Idnurm A."/>
            <person name="Lang B.F."/>
            <person name="Sone T."/>
            <person name="Abe A."/>
            <person name="Calvo S.E."/>
            <person name="Corrochano L.M."/>
            <person name="Engels R."/>
            <person name="Fu J."/>
            <person name="Hansberg W."/>
            <person name="Kim J.-M."/>
            <person name="Kodira C.D."/>
            <person name="Koehrsen M.J."/>
            <person name="Liu B."/>
            <person name="Miranda-Saavedra D."/>
            <person name="O'Leary S."/>
            <person name="Ortiz-Castellanos L."/>
            <person name="Poulter R."/>
            <person name="Rodriguez-Romero J."/>
            <person name="Ruiz-Herrera J."/>
            <person name="Shen Y.-Q."/>
            <person name="Zeng Q."/>
            <person name="Galagan J."/>
            <person name="Birren B.W."/>
            <person name="Cuomo C.A."/>
            <person name="Wickes B.L."/>
        </authorList>
    </citation>
    <scope>NUCLEOTIDE SEQUENCE [LARGE SCALE GENOMIC DNA]</scope>
    <source>
        <strain evidence="2">RA 99-880 / ATCC MYA-4621 / FGSC 9543 / NRRL 43880</strain>
    </source>
</reference>
<gene>
    <name evidence="1" type="ORF">RO3G_17068</name>
</gene>
<dbReference type="RefSeq" id="XP_067527657.1">
    <property type="nucleotide sequence ID" value="XM_067671652.1"/>
</dbReference>
<dbReference type="GeneID" id="93624033"/>
<keyword evidence="2" id="KW-1185">Reference proteome</keyword>
<proteinExistence type="predicted"/>
<dbReference type="AlphaFoldDB" id="I1CUY1"/>
<dbReference type="VEuPathDB" id="FungiDB:RO3G_17068"/>
<name>I1CUY1_RHIO9</name>
<dbReference type="InParanoid" id="I1CUY1"/>
<accession>I1CUY1</accession>
<protein>
    <submittedName>
        <fullName evidence="1">Uncharacterized protein</fullName>
    </submittedName>
</protein>
<evidence type="ECO:0000313" key="1">
    <source>
        <dbReference type="EMBL" id="EIE92261.1"/>
    </source>
</evidence>